<sequence>MTTVADDSQRPFLDHLVTVLAVLEADHGVPAVDAFQQVLHYDGPRSWQMDSILRSLDNLSHRVRSAEDTLRDLRMKEDISDRPVKKRRKEVNGEGEGIRLALAICTSDNSSRIESQEERQNHLLMDRPVLSDCINTSITDLGESPSPTPSPDVPALSPSAASTPESPMVLSPSPALAADIIYRPLFMPEDASLTPMQAFEVVRVCTAVASGDLSQKIIAPWAHGGPLMGHLASILNDMARLLPLLTPCSC</sequence>
<name>M2QGA0_CERS8</name>
<dbReference type="AlphaFoldDB" id="M2QGA0"/>
<proteinExistence type="predicted"/>
<accession>M2QGA0</accession>
<organism evidence="2 3">
    <name type="scientific">Ceriporiopsis subvermispora (strain B)</name>
    <name type="common">White-rot fungus</name>
    <name type="synonym">Gelatoporia subvermispora</name>
    <dbReference type="NCBI Taxonomy" id="914234"/>
    <lineage>
        <taxon>Eukaryota</taxon>
        <taxon>Fungi</taxon>
        <taxon>Dikarya</taxon>
        <taxon>Basidiomycota</taxon>
        <taxon>Agaricomycotina</taxon>
        <taxon>Agaricomycetes</taxon>
        <taxon>Polyporales</taxon>
        <taxon>Gelatoporiaceae</taxon>
        <taxon>Gelatoporia</taxon>
    </lineage>
</organism>
<protein>
    <submittedName>
        <fullName evidence="2">Uncharacterized protein</fullName>
    </submittedName>
</protein>
<evidence type="ECO:0000256" key="1">
    <source>
        <dbReference type="SAM" id="MobiDB-lite"/>
    </source>
</evidence>
<feature type="region of interest" description="Disordered" evidence="1">
    <location>
        <begin position="136"/>
        <end position="169"/>
    </location>
</feature>
<dbReference type="Proteomes" id="UP000016930">
    <property type="component" value="Unassembled WGS sequence"/>
</dbReference>
<keyword evidence="3" id="KW-1185">Reference proteome</keyword>
<dbReference type="EMBL" id="KB445799">
    <property type="protein sequence ID" value="EMD36068.1"/>
    <property type="molecule type" value="Genomic_DNA"/>
</dbReference>
<reference evidence="2 3" key="1">
    <citation type="journal article" date="2012" name="Proc. Natl. Acad. Sci. U.S.A.">
        <title>Comparative genomics of Ceriporiopsis subvermispora and Phanerochaete chrysosporium provide insight into selective ligninolysis.</title>
        <authorList>
            <person name="Fernandez-Fueyo E."/>
            <person name="Ruiz-Duenas F.J."/>
            <person name="Ferreira P."/>
            <person name="Floudas D."/>
            <person name="Hibbett D.S."/>
            <person name="Canessa P."/>
            <person name="Larrondo L.F."/>
            <person name="James T.Y."/>
            <person name="Seelenfreund D."/>
            <person name="Lobos S."/>
            <person name="Polanco R."/>
            <person name="Tello M."/>
            <person name="Honda Y."/>
            <person name="Watanabe T."/>
            <person name="Watanabe T."/>
            <person name="Ryu J.S."/>
            <person name="Kubicek C.P."/>
            <person name="Schmoll M."/>
            <person name="Gaskell J."/>
            <person name="Hammel K.E."/>
            <person name="St John F.J."/>
            <person name="Vanden Wymelenberg A."/>
            <person name="Sabat G."/>
            <person name="Splinter BonDurant S."/>
            <person name="Syed K."/>
            <person name="Yadav J.S."/>
            <person name="Doddapaneni H."/>
            <person name="Subramanian V."/>
            <person name="Lavin J.L."/>
            <person name="Oguiza J.A."/>
            <person name="Perez G."/>
            <person name="Pisabarro A.G."/>
            <person name="Ramirez L."/>
            <person name="Santoyo F."/>
            <person name="Master E."/>
            <person name="Coutinho P.M."/>
            <person name="Henrissat B."/>
            <person name="Lombard V."/>
            <person name="Magnuson J.K."/>
            <person name="Kuees U."/>
            <person name="Hori C."/>
            <person name="Igarashi K."/>
            <person name="Samejima M."/>
            <person name="Held B.W."/>
            <person name="Barry K.W."/>
            <person name="LaButti K.M."/>
            <person name="Lapidus A."/>
            <person name="Lindquist E.A."/>
            <person name="Lucas S.M."/>
            <person name="Riley R."/>
            <person name="Salamov A.A."/>
            <person name="Hoffmeister D."/>
            <person name="Schwenk D."/>
            <person name="Hadar Y."/>
            <person name="Yarden O."/>
            <person name="de Vries R.P."/>
            <person name="Wiebenga A."/>
            <person name="Stenlid J."/>
            <person name="Eastwood D."/>
            <person name="Grigoriev I.V."/>
            <person name="Berka R.M."/>
            <person name="Blanchette R.A."/>
            <person name="Kersten P."/>
            <person name="Martinez A.T."/>
            <person name="Vicuna R."/>
            <person name="Cullen D."/>
        </authorList>
    </citation>
    <scope>NUCLEOTIDE SEQUENCE [LARGE SCALE GENOMIC DNA]</scope>
    <source>
        <strain evidence="2 3">B</strain>
    </source>
</reference>
<evidence type="ECO:0000313" key="2">
    <source>
        <dbReference type="EMBL" id="EMD36068.1"/>
    </source>
</evidence>
<dbReference type="OrthoDB" id="10266508at2759"/>
<evidence type="ECO:0000313" key="3">
    <source>
        <dbReference type="Proteomes" id="UP000016930"/>
    </source>
</evidence>
<gene>
    <name evidence="2" type="ORF">CERSUDRAFT_96293</name>
</gene>
<dbReference type="HOGENOM" id="CLU_1111258_0_0_1"/>